<dbReference type="Proteomes" id="UP000390336">
    <property type="component" value="Chromosome 1"/>
</dbReference>
<sequence length="67" mass="7903">MNQTDRVRHCVIYRHFSRNSNLTKKMTQTVAFGVTSQKQLLYNALATKRWHRHRFEKPSGIASKKTV</sequence>
<name>A0AAP9GDB3_9VIBR</name>
<evidence type="ECO:0000313" key="1">
    <source>
        <dbReference type="EMBL" id="QGH48091.1"/>
    </source>
</evidence>
<dbReference type="AlphaFoldDB" id="A0AAP9GDB3"/>
<protein>
    <submittedName>
        <fullName evidence="1">Uncharacterized protein</fullName>
    </submittedName>
</protein>
<accession>A0AAP9GDB3</accession>
<evidence type="ECO:0000313" key="2">
    <source>
        <dbReference type="Proteomes" id="UP000390336"/>
    </source>
</evidence>
<gene>
    <name evidence="1" type="ORF">APZ19_13750</name>
</gene>
<organism evidence="1 2">
    <name type="scientific">Vibrio owensii</name>
    <dbReference type="NCBI Taxonomy" id="696485"/>
    <lineage>
        <taxon>Bacteria</taxon>
        <taxon>Pseudomonadati</taxon>
        <taxon>Pseudomonadota</taxon>
        <taxon>Gammaproteobacteria</taxon>
        <taxon>Vibrionales</taxon>
        <taxon>Vibrionaceae</taxon>
        <taxon>Vibrio</taxon>
    </lineage>
</organism>
<dbReference type="EMBL" id="CP045859">
    <property type="protein sequence ID" value="QGH48091.1"/>
    <property type="molecule type" value="Genomic_DNA"/>
</dbReference>
<proteinExistence type="predicted"/>
<reference evidence="1 2" key="1">
    <citation type="journal article" date="2015" name="Genome Announc.">
        <title>Draft Genome Sequence of Vibrio owensii Strain SH-14, Which Causes Shrimp Acute Hepatopancreatic Necrosis Disease.</title>
        <authorList>
            <person name="Liu L."/>
            <person name="Xiao J."/>
            <person name="Xia X."/>
            <person name="Pan Y."/>
            <person name="Yan S."/>
            <person name="Wang Y."/>
        </authorList>
    </citation>
    <scope>NUCLEOTIDE SEQUENCE [LARGE SCALE GENOMIC DNA]</scope>
    <source>
        <strain evidence="1 2">SH14</strain>
    </source>
</reference>